<dbReference type="Proteomes" id="UP001597012">
    <property type="component" value="Unassembled WGS sequence"/>
</dbReference>
<gene>
    <name evidence="1" type="ORF">ACFQZJ_18035</name>
</gene>
<dbReference type="InterPro" id="IPR003749">
    <property type="entry name" value="ThiS/MoaD-like"/>
</dbReference>
<sequence length="77" mass="8533">MEIEIKYFGMIAEVTGKPSEVLEFSAGPISRVKEHLFATYPELQQKNFRIAQDQELVADNAPLNGREIAILPPFAGG</sequence>
<proteinExistence type="predicted"/>
<accession>A0ABW3B8C3</accession>
<dbReference type="CDD" id="cd00754">
    <property type="entry name" value="Ubl_MoaD"/>
    <property type="match status" value="1"/>
</dbReference>
<evidence type="ECO:0000313" key="2">
    <source>
        <dbReference type="Proteomes" id="UP001597012"/>
    </source>
</evidence>
<reference evidence="2" key="1">
    <citation type="journal article" date="2019" name="Int. J. Syst. Evol. Microbiol.">
        <title>The Global Catalogue of Microorganisms (GCM) 10K type strain sequencing project: providing services to taxonomists for standard genome sequencing and annotation.</title>
        <authorList>
            <consortium name="The Broad Institute Genomics Platform"/>
            <consortium name="The Broad Institute Genome Sequencing Center for Infectious Disease"/>
            <person name="Wu L."/>
            <person name="Ma J."/>
        </authorList>
    </citation>
    <scope>NUCLEOTIDE SEQUENCE [LARGE SCALE GENOMIC DNA]</scope>
    <source>
        <strain evidence="2">CCUG 61948</strain>
    </source>
</reference>
<dbReference type="SUPFAM" id="SSF54285">
    <property type="entry name" value="MoaD/ThiS"/>
    <property type="match status" value="1"/>
</dbReference>
<dbReference type="RefSeq" id="WP_379936346.1">
    <property type="nucleotide sequence ID" value="NZ_JBHTHY010000024.1"/>
</dbReference>
<evidence type="ECO:0000313" key="1">
    <source>
        <dbReference type="EMBL" id="MFD0799377.1"/>
    </source>
</evidence>
<comment type="caution">
    <text evidence="1">The sequence shown here is derived from an EMBL/GenBank/DDBJ whole genome shotgun (WGS) entry which is preliminary data.</text>
</comment>
<organism evidence="1 2">
    <name type="scientific">Maribacter chungangensis</name>
    <dbReference type="NCBI Taxonomy" id="1069117"/>
    <lineage>
        <taxon>Bacteria</taxon>
        <taxon>Pseudomonadati</taxon>
        <taxon>Bacteroidota</taxon>
        <taxon>Flavobacteriia</taxon>
        <taxon>Flavobacteriales</taxon>
        <taxon>Flavobacteriaceae</taxon>
        <taxon>Maribacter</taxon>
    </lineage>
</organism>
<protein>
    <submittedName>
        <fullName evidence="1">MoaD/ThiS family protein</fullName>
    </submittedName>
</protein>
<dbReference type="Pfam" id="PF02597">
    <property type="entry name" value="ThiS"/>
    <property type="match status" value="1"/>
</dbReference>
<dbReference type="Gene3D" id="3.10.20.30">
    <property type="match status" value="1"/>
</dbReference>
<keyword evidence="2" id="KW-1185">Reference proteome</keyword>
<dbReference type="InterPro" id="IPR012675">
    <property type="entry name" value="Beta-grasp_dom_sf"/>
</dbReference>
<name>A0ABW3B8C3_9FLAO</name>
<dbReference type="InterPro" id="IPR016155">
    <property type="entry name" value="Mopterin_synth/thiamin_S_b"/>
</dbReference>
<dbReference type="EMBL" id="JBHTHY010000024">
    <property type="protein sequence ID" value="MFD0799377.1"/>
    <property type="molecule type" value="Genomic_DNA"/>
</dbReference>